<evidence type="ECO:0000313" key="1">
    <source>
        <dbReference type="EMBL" id="QCH93147.1"/>
    </source>
</evidence>
<gene>
    <name evidence="1" type="ORF">CCU01_009890</name>
</gene>
<dbReference type="EMBL" id="CP031919">
    <property type="protein sequence ID" value="QCH93147.1"/>
    <property type="molecule type" value="Genomic_DNA"/>
</dbReference>
<protein>
    <submittedName>
        <fullName evidence="1">Uncharacterized protein</fullName>
    </submittedName>
</protein>
<sequence length="62" mass="7236">MFYTDISLIIYIFNENEHKTKTYNAWQLYALLIGCMFDDKKLAQEDKKSPCANALSQVTNQL</sequence>
<proteinExistence type="predicted"/>
<name>A0A4P8C274_ECOLX</name>
<dbReference type="Proteomes" id="UP000310529">
    <property type="component" value="Chromosome"/>
</dbReference>
<accession>A0A4P8C274</accession>
<reference evidence="1 2" key="1">
    <citation type="submission" date="2018-08" db="EMBL/GenBank/DDBJ databases">
        <title>Food and Water Consortium WGS.</title>
        <authorList>
            <person name="Tyson S."/>
            <person name="Peterson C.-L."/>
            <person name="Olson A."/>
            <person name="Tyler S."/>
            <person name="Cabral J."/>
            <person name="Lynch T."/>
            <person name="Knox N."/>
            <person name="Van Domselaar G."/>
            <person name="Graham M."/>
        </authorList>
    </citation>
    <scope>NUCLEOTIDE SEQUENCE [LARGE SCALE GENOMIC DNA]</scope>
    <source>
        <strain evidence="1 2">FWSEC0002</strain>
    </source>
</reference>
<evidence type="ECO:0000313" key="2">
    <source>
        <dbReference type="Proteomes" id="UP000310529"/>
    </source>
</evidence>
<organism evidence="1 2">
    <name type="scientific">Escherichia coli O145:NM</name>
    <dbReference type="NCBI Taxonomy" id="991919"/>
    <lineage>
        <taxon>Bacteria</taxon>
        <taxon>Pseudomonadati</taxon>
        <taxon>Pseudomonadota</taxon>
        <taxon>Gammaproteobacteria</taxon>
        <taxon>Enterobacterales</taxon>
        <taxon>Enterobacteriaceae</taxon>
        <taxon>Escherichia</taxon>
    </lineage>
</organism>
<dbReference type="AlphaFoldDB" id="A0A4P8C274"/>